<organism evidence="2 3">
    <name type="scientific">Oryza rufipogon</name>
    <name type="common">Brownbeard rice</name>
    <name type="synonym">Asian wild rice</name>
    <dbReference type="NCBI Taxonomy" id="4529"/>
    <lineage>
        <taxon>Eukaryota</taxon>
        <taxon>Viridiplantae</taxon>
        <taxon>Streptophyta</taxon>
        <taxon>Embryophyta</taxon>
        <taxon>Tracheophyta</taxon>
        <taxon>Spermatophyta</taxon>
        <taxon>Magnoliopsida</taxon>
        <taxon>Liliopsida</taxon>
        <taxon>Poales</taxon>
        <taxon>Poaceae</taxon>
        <taxon>BOP clade</taxon>
        <taxon>Oryzoideae</taxon>
        <taxon>Oryzeae</taxon>
        <taxon>Oryzinae</taxon>
        <taxon>Oryza</taxon>
    </lineage>
</organism>
<dbReference type="Gramene" id="ORUFI11G06190.1">
    <property type="protein sequence ID" value="ORUFI11G06190.1"/>
    <property type="gene ID" value="ORUFI11G06190"/>
</dbReference>
<accession>A0A0E0R5H3</accession>
<evidence type="ECO:0000313" key="2">
    <source>
        <dbReference type="EnsemblPlants" id="ORUFI11G06190.1"/>
    </source>
</evidence>
<feature type="compositionally biased region" description="Gly residues" evidence="1">
    <location>
        <begin position="82"/>
        <end position="96"/>
    </location>
</feature>
<name>A0A0E0R5H3_ORYRU</name>
<dbReference type="EnsemblPlants" id="ORUFI11G06190.1">
    <property type="protein sequence ID" value="ORUFI11G06190.1"/>
    <property type="gene ID" value="ORUFI11G06190"/>
</dbReference>
<proteinExistence type="predicted"/>
<evidence type="ECO:0008006" key="4">
    <source>
        <dbReference type="Google" id="ProtNLM"/>
    </source>
</evidence>
<dbReference type="AlphaFoldDB" id="A0A0E0R5H3"/>
<feature type="region of interest" description="Disordered" evidence="1">
    <location>
        <begin position="1"/>
        <end position="96"/>
    </location>
</feature>
<dbReference type="Proteomes" id="UP000008022">
    <property type="component" value="Unassembled WGS sequence"/>
</dbReference>
<keyword evidence="3" id="KW-1185">Reference proteome</keyword>
<protein>
    <recommendedName>
        <fullName evidence="4">DUF834 domain-containing protein</fullName>
    </recommendedName>
</protein>
<reference evidence="2" key="2">
    <citation type="submission" date="2015-06" db="UniProtKB">
        <authorList>
            <consortium name="EnsemblPlants"/>
        </authorList>
    </citation>
    <scope>IDENTIFICATION</scope>
</reference>
<evidence type="ECO:0000256" key="1">
    <source>
        <dbReference type="SAM" id="MobiDB-lite"/>
    </source>
</evidence>
<sequence length="96" mass="9919">MAAATEGGAPTVGDGSEARSRGGGLVSNGARRWRKWRRSATTTVVTEAEMLPGARGMSDPRPPTTWGPDPDAGGRRRRSAGTEGGEGGSGGARRRR</sequence>
<evidence type="ECO:0000313" key="3">
    <source>
        <dbReference type="Proteomes" id="UP000008022"/>
    </source>
</evidence>
<reference evidence="3" key="1">
    <citation type="submission" date="2013-06" db="EMBL/GenBank/DDBJ databases">
        <authorList>
            <person name="Zhao Q."/>
        </authorList>
    </citation>
    <scope>NUCLEOTIDE SEQUENCE</scope>
    <source>
        <strain evidence="3">cv. W1943</strain>
    </source>
</reference>
<dbReference type="HOGENOM" id="CLU_2363406_0_0_1"/>